<proteinExistence type="predicted"/>
<dbReference type="Proteomes" id="UP001465331">
    <property type="component" value="Unassembled WGS sequence"/>
</dbReference>
<dbReference type="PANTHER" id="PTHR48079:SF6">
    <property type="entry name" value="NAD(P)-BINDING DOMAIN-CONTAINING PROTEIN-RELATED"/>
    <property type="match status" value="1"/>
</dbReference>
<dbReference type="PANTHER" id="PTHR48079">
    <property type="entry name" value="PROTEIN YEEZ"/>
    <property type="match status" value="1"/>
</dbReference>
<evidence type="ECO:0000313" key="3">
    <source>
        <dbReference type="Proteomes" id="UP001465331"/>
    </source>
</evidence>
<dbReference type="InterPro" id="IPR002225">
    <property type="entry name" value="3Beta_OHSteriod_DH/Estase"/>
</dbReference>
<organism evidence="2 3">
    <name type="scientific">Sinimarinibacterium thermocellulolyticum</name>
    <dbReference type="NCBI Taxonomy" id="3170016"/>
    <lineage>
        <taxon>Bacteria</taxon>
        <taxon>Pseudomonadati</taxon>
        <taxon>Pseudomonadota</taxon>
        <taxon>Gammaproteobacteria</taxon>
        <taxon>Nevskiales</taxon>
        <taxon>Nevskiaceae</taxon>
        <taxon>Sinimarinibacterium</taxon>
    </lineage>
</organism>
<evidence type="ECO:0000313" key="2">
    <source>
        <dbReference type="EMBL" id="MES0874108.1"/>
    </source>
</evidence>
<comment type="caution">
    <text evidence="2">The sequence shown here is derived from an EMBL/GenBank/DDBJ whole genome shotgun (WGS) entry which is preliminary data.</text>
</comment>
<gene>
    <name evidence="2" type="ORF">ABSH63_08845</name>
</gene>
<evidence type="ECO:0000259" key="1">
    <source>
        <dbReference type="Pfam" id="PF01073"/>
    </source>
</evidence>
<protein>
    <submittedName>
        <fullName evidence="2">NAD-dependent epimerase/dehydratase family protein</fullName>
    </submittedName>
</protein>
<dbReference type="EMBL" id="JBEPIJ010000008">
    <property type="protein sequence ID" value="MES0874108.1"/>
    <property type="molecule type" value="Genomic_DNA"/>
</dbReference>
<sequence>MATVFVTGGSGYVGRNLIRHLLARGDRVRALVRSASSAALVQGLGAEPVHGDLHAVDAMHTGMRDCAAVFHCAALVDEWGDKAAFQRINVDGTRHVIEAARAAGVPVLVHVSTEAVLADGTPIIDADETRPLPAHPLPRYPATKAEAERLVRAADGDGLRTVIVRPRLIWGNDDSSVLSKLEHAVNAGRFMWVDGGRYPTSTCHVDNLCEALLLAAEKGRCGEAYFVTDGEPVELRGFFTAMLRTRGVDAGERCVPHGVALALATVGEKLWELLRLKSAPPATRMAVRLIGEPVTVRDDKARRELGYVGRITREQGLSTLRRPQGGGLT</sequence>
<accession>A0ABV2AA22</accession>
<keyword evidence="3" id="KW-1185">Reference proteome</keyword>
<dbReference type="InterPro" id="IPR051783">
    <property type="entry name" value="NAD(P)-dependent_oxidoreduct"/>
</dbReference>
<dbReference type="Gene3D" id="3.40.50.720">
    <property type="entry name" value="NAD(P)-binding Rossmann-like Domain"/>
    <property type="match status" value="1"/>
</dbReference>
<dbReference type="InterPro" id="IPR036291">
    <property type="entry name" value="NAD(P)-bd_dom_sf"/>
</dbReference>
<reference evidence="2 3" key="1">
    <citation type="submission" date="2024-06" db="EMBL/GenBank/DDBJ databases">
        <authorList>
            <person name="Li Z."/>
            <person name="Jiang Y."/>
        </authorList>
    </citation>
    <scope>NUCLEOTIDE SEQUENCE [LARGE SCALE GENOMIC DNA]</scope>
    <source>
        <strain evidence="2 3">HSW-8</strain>
    </source>
</reference>
<name>A0ABV2AA22_9GAMM</name>
<dbReference type="Pfam" id="PF01073">
    <property type="entry name" value="3Beta_HSD"/>
    <property type="match status" value="1"/>
</dbReference>
<feature type="domain" description="3-beta hydroxysteroid dehydrogenase/isomerase" evidence="1">
    <location>
        <begin position="6"/>
        <end position="253"/>
    </location>
</feature>
<dbReference type="SUPFAM" id="SSF51735">
    <property type="entry name" value="NAD(P)-binding Rossmann-fold domains"/>
    <property type="match status" value="1"/>
</dbReference>
<dbReference type="RefSeq" id="WP_352889082.1">
    <property type="nucleotide sequence ID" value="NZ_JBEPIJ010000008.1"/>
</dbReference>